<feature type="domain" description="Mop" evidence="7">
    <location>
        <begin position="125"/>
        <end position="191"/>
    </location>
</feature>
<evidence type="ECO:0000256" key="6">
    <source>
        <dbReference type="PIRSR" id="PIRSR005763-1"/>
    </source>
</evidence>
<keyword evidence="2 5" id="KW-0813">Transport</keyword>
<name>A0A8J2XUR9_9BURK</name>
<dbReference type="PANTHER" id="PTHR30432:SF1">
    <property type="entry name" value="DNA-BINDING TRANSCRIPTIONAL DUAL REGULATOR MODE"/>
    <property type="match status" value="1"/>
</dbReference>
<dbReference type="EMBL" id="BMCG01000001">
    <property type="protein sequence ID" value="GGC00168.1"/>
    <property type="molecule type" value="Genomic_DNA"/>
</dbReference>
<feature type="region of interest" description="Required for dimer formation and molybdate binding" evidence="6">
    <location>
        <begin position="126"/>
        <end position="134"/>
    </location>
</feature>
<evidence type="ECO:0000256" key="1">
    <source>
        <dbReference type="ARBA" id="ARBA00008110"/>
    </source>
</evidence>
<dbReference type="PROSITE" id="PS51866">
    <property type="entry name" value="MOP"/>
    <property type="match status" value="2"/>
</dbReference>
<keyword evidence="3 5" id="KW-0500">Molybdenum</keyword>
<dbReference type="Pfam" id="PF00126">
    <property type="entry name" value="HTH_1"/>
    <property type="match status" value="1"/>
</dbReference>
<dbReference type="RefSeq" id="WP_188394750.1">
    <property type="nucleotide sequence ID" value="NZ_BMCG01000001.1"/>
</dbReference>
<comment type="similarity">
    <text evidence="1 5">Belongs to the ModE family.</text>
</comment>
<dbReference type="InterPro" id="IPR036388">
    <property type="entry name" value="WH-like_DNA-bd_sf"/>
</dbReference>
<keyword evidence="9" id="KW-1185">Reference proteome</keyword>
<dbReference type="NCBIfam" id="TIGR00638">
    <property type="entry name" value="Mop"/>
    <property type="match status" value="2"/>
</dbReference>
<dbReference type="InterPro" id="IPR016462">
    <property type="entry name" value="ModE"/>
</dbReference>
<evidence type="ECO:0000256" key="3">
    <source>
        <dbReference type="ARBA" id="ARBA00022505"/>
    </source>
</evidence>
<evidence type="ECO:0000313" key="8">
    <source>
        <dbReference type="EMBL" id="GGC00168.1"/>
    </source>
</evidence>
<dbReference type="Gene3D" id="1.10.10.10">
    <property type="entry name" value="Winged helix-like DNA-binding domain superfamily/Winged helix DNA-binding domain"/>
    <property type="match status" value="1"/>
</dbReference>
<evidence type="ECO:0000259" key="7">
    <source>
        <dbReference type="PROSITE" id="PS51866"/>
    </source>
</evidence>
<gene>
    <name evidence="8" type="primary">modE</name>
    <name evidence="8" type="ORF">GCM10007205_06840</name>
</gene>
<dbReference type="PIRSF" id="PIRSF005763">
    <property type="entry name" value="Txn_reg_ModE"/>
    <property type="match status" value="1"/>
</dbReference>
<dbReference type="GO" id="GO:0003700">
    <property type="term" value="F:DNA-binding transcription factor activity"/>
    <property type="evidence" value="ECO:0007669"/>
    <property type="project" value="InterPro"/>
</dbReference>
<dbReference type="GO" id="GO:0030151">
    <property type="term" value="F:molybdenum ion binding"/>
    <property type="evidence" value="ECO:0007669"/>
    <property type="project" value="UniProtKB-UniRule"/>
</dbReference>
<dbReference type="GO" id="GO:0015689">
    <property type="term" value="P:molybdate ion transport"/>
    <property type="evidence" value="ECO:0007669"/>
    <property type="project" value="UniProtKB-UniRule"/>
</dbReference>
<feature type="domain" description="Mop" evidence="7">
    <location>
        <begin position="196"/>
        <end position="262"/>
    </location>
</feature>
<dbReference type="AlphaFoldDB" id="A0A8J2XUR9"/>
<dbReference type="InterPro" id="IPR036390">
    <property type="entry name" value="WH_DNA-bd_sf"/>
</dbReference>
<keyword evidence="4" id="KW-0677">Repeat</keyword>
<dbReference type="InterPro" id="IPR004606">
    <property type="entry name" value="Mop_domain"/>
</dbReference>
<evidence type="ECO:0000256" key="2">
    <source>
        <dbReference type="ARBA" id="ARBA00022448"/>
    </source>
</evidence>
<accession>A0A8J2XUR9</accession>
<evidence type="ECO:0000256" key="5">
    <source>
        <dbReference type="PIRNR" id="PIRNR005763"/>
    </source>
</evidence>
<dbReference type="InterPro" id="IPR051815">
    <property type="entry name" value="Molybdate_resp_trans_reg"/>
</dbReference>
<dbReference type="Proteomes" id="UP000620266">
    <property type="component" value="Unassembled WGS sequence"/>
</dbReference>
<organism evidence="8 9">
    <name type="scientific">Oxalicibacterium flavum</name>
    <dbReference type="NCBI Taxonomy" id="179467"/>
    <lineage>
        <taxon>Bacteria</taxon>
        <taxon>Pseudomonadati</taxon>
        <taxon>Pseudomonadota</taxon>
        <taxon>Betaproteobacteria</taxon>
        <taxon>Burkholderiales</taxon>
        <taxon>Oxalobacteraceae</taxon>
        <taxon>Oxalicibacterium</taxon>
    </lineage>
</organism>
<sequence>MSKASSPIKLEGLSKARGKRWDHLELLERIDASGSISAAATAMGMSYKAAWQAVESVNNLSHEPLVIRQPGGSSGGGTSLTEYGRRVVATYRRLEQEWAAVPEAVGRMMDDFDLYYRMNRRFDMQTSARNQFLGTVKAVKIGAVNAEVVVDIGNGAELAAIITNDSVEHLGLEAGSEVHALVKAQWIILAVDTGFKTSARNALAGTVVRCQEGAVNAEVVIELPGGKTIAAIITNESVKTLGLKVGGKATALIKASHIILAVPS</sequence>
<comment type="caution">
    <text evidence="8">The sequence shown here is derived from an EMBL/GenBank/DDBJ whole genome shotgun (WGS) entry which is preliminary data.</text>
</comment>
<dbReference type="Gene3D" id="2.40.50.100">
    <property type="match status" value="2"/>
</dbReference>
<proteinExistence type="inferred from homology"/>
<dbReference type="SUPFAM" id="SSF50331">
    <property type="entry name" value="MOP-like"/>
    <property type="match status" value="2"/>
</dbReference>
<reference evidence="8" key="2">
    <citation type="submission" date="2020-09" db="EMBL/GenBank/DDBJ databases">
        <authorList>
            <person name="Sun Q."/>
            <person name="Sedlacek I."/>
        </authorList>
    </citation>
    <scope>NUCLEOTIDE SEQUENCE</scope>
    <source>
        <strain evidence="8">CCM 7086</strain>
    </source>
</reference>
<dbReference type="SUPFAM" id="SSF46785">
    <property type="entry name" value="Winged helix' DNA-binding domain"/>
    <property type="match status" value="1"/>
</dbReference>
<evidence type="ECO:0000313" key="9">
    <source>
        <dbReference type="Proteomes" id="UP000620266"/>
    </source>
</evidence>
<dbReference type="PANTHER" id="PTHR30432">
    <property type="entry name" value="TRANSCRIPTIONAL REGULATOR MODE"/>
    <property type="match status" value="1"/>
</dbReference>
<dbReference type="InterPro" id="IPR000847">
    <property type="entry name" value="LysR_HTH_N"/>
</dbReference>
<protein>
    <submittedName>
        <fullName evidence="8">Molybdenum transporter</fullName>
    </submittedName>
</protein>
<evidence type="ECO:0000256" key="4">
    <source>
        <dbReference type="ARBA" id="ARBA00022737"/>
    </source>
</evidence>
<dbReference type="InterPro" id="IPR005116">
    <property type="entry name" value="Transp-assoc_OB_typ1"/>
</dbReference>
<reference evidence="8" key="1">
    <citation type="journal article" date="2014" name="Int. J. Syst. Evol. Microbiol.">
        <title>Complete genome sequence of Corynebacterium casei LMG S-19264T (=DSM 44701T), isolated from a smear-ripened cheese.</title>
        <authorList>
            <consortium name="US DOE Joint Genome Institute (JGI-PGF)"/>
            <person name="Walter F."/>
            <person name="Albersmeier A."/>
            <person name="Kalinowski J."/>
            <person name="Ruckert C."/>
        </authorList>
    </citation>
    <scope>NUCLEOTIDE SEQUENCE</scope>
    <source>
        <strain evidence="8">CCM 7086</strain>
    </source>
</reference>
<dbReference type="Pfam" id="PF03459">
    <property type="entry name" value="TOBE"/>
    <property type="match status" value="2"/>
</dbReference>
<dbReference type="InterPro" id="IPR008995">
    <property type="entry name" value="Mo/tungstate-bd_C_term_dom"/>
</dbReference>